<dbReference type="EMBL" id="QKZK01000009">
    <property type="protein sequence ID" value="PZX17433.1"/>
    <property type="molecule type" value="Genomic_DNA"/>
</dbReference>
<dbReference type="Gene3D" id="3.40.30.10">
    <property type="entry name" value="Glutaredoxin"/>
    <property type="match status" value="1"/>
</dbReference>
<dbReference type="InterPro" id="IPR050553">
    <property type="entry name" value="Thioredoxin_ResA/DsbE_sf"/>
</dbReference>
<evidence type="ECO:0000313" key="4">
    <source>
        <dbReference type="Proteomes" id="UP000249239"/>
    </source>
</evidence>
<dbReference type="RefSeq" id="WP_111445159.1">
    <property type="nucleotide sequence ID" value="NZ_QKZK01000009.1"/>
</dbReference>
<keyword evidence="1" id="KW-1133">Transmembrane helix</keyword>
<dbReference type="Proteomes" id="UP000249239">
    <property type="component" value="Unassembled WGS sequence"/>
</dbReference>
<dbReference type="InterPro" id="IPR000866">
    <property type="entry name" value="AhpC/TSA"/>
</dbReference>
<reference evidence="3 4" key="1">
    <citation type="submission" date="2018-06" db="EMBL/GenBank/DDBJ databases">
        <title>Genomic Encyclopedia of Archaeal and Bacterial Type Strains, Phase II (KMG-II): from individual species to whole genera.</title>
        <authorList>
            <person name="Goeker M."/>
        </authorList>
    </citation>
    <scope>NUCLEOTIDE SEQUENCE [LARGE SCALE GENOMIC DNA]</scope>
    <source>
        <strain evidence="3 4">DSM 6779</strain>
    </source>
</reference>
<dbReference type="PANTHER" id="PTHR42852:SF17">
    <property type="entry name" value="THIOREDOXIN-LIKE PROTEIN HI_1115"/>
    <property type="match status" value="1"/>
</dbReference>
<protein>
    <submittedName>
        <fullName evidence="3">Peroxiredoxin</fullName>
    </submittedName>
</protein>
<evidence type="ECO:0000259" key="2">
    <source>
        <dbReference type="PROSITE" id="PS51352"/>
    </source>
</evidence>
<evidence type="ECO:0000256" key="1">
    <source>
        <dbReference type="SAM" id="Phobius"/>
    </source>
</evidence>
<dbReference type="InterPro" id="IPR013766">
    <property type="entry name" value="Thioredoxin_domain"/>
</dbReference>
<organism evidence="3 4">
    <name type="scientific">Breznakibacter xylanolyticus</name>
    <dbReference type="NCBI Taxonomy" id="990"/>
    <lineage>
        <taxon>Bacteria</taxon>
        <taxon>Pseudomonadati</taxon>
        <taxon>Bacteroidota</taxon>
        <taxon>Bacteroidia</taxon>
        <taxon>Marinilabiliales</taxon>
        <taxon>Marinilabiliaceae</taxon>
        <taxon>Breznakibacter</taxon>
    </lineage>
</organism>
<evidence type="ECO:0000313" key="3">
    <source>
        <dbReference type="EMBL" id="PZX17433.1"/>
    </source>
</evidence>
<keyword evidence="4" id="KW-1185">Reference proteome</keyword>
<accession>A0A2W7NCT0</accession>
<dbReference type="SUPFAM" id="SSF52833">
    <property type="entry name" value="Thioredoxin-like"/>
    <property type="match status" value="1"/>
</dbReference>
<gene>
    <name evidence="3" type="ORF">LX69_01483</name>
</gene>
<dbReference type="AlphaFoldDB" id="A0A2W7NCT0"/>
<dbReference type="OrthoDB" id="6399635at2"/>
<proteinExistence type="predicted"/>
<keyword evidence="1" id="KW-0812">Transmembrane</keyword>
<dbReference type="Pfam" id="PF00578">
    <property type="entry name" value="AhpC-TSA"/>
    <property type="match status" value="1"/>
</dbReference>
<feature type="domain" description="Thioredoxin" evidence="2">
    <location>
        <begin position="344"/>
        <end position="482"/>
    </location>
</feature>
<sequence>MSGNKRLIRNTLTLRVGSLLLAAGIWCWCITAWGATPDSVRITGNAPDYAGMTLIIETVSHPLLREQEELTRLTINEDGNYSGAFAIDETTQCTIDLGHYRGAFYAQPGQHYQLALPPYKPRPEAERFNPFFEPEIILLGVLTPDAQDFNERINDYEIDFEAHYNAYAMTLFNQHNSPLAKRVCEQLDSIHPSGSDSFFIAHKHFRASRLYALAMRRLKRQHINRFFSNEPVRYRMPAYWDSFNETFKDFFAYYFQSPSGKRFRMAFNEGAPYDSLSLIMKNDTLFTRDDLRETVMIRALYDAYYTGIYDEKRINDLLTQMTERAQCHQTRHLARRIIDRINRLKTGTIAPPLEALNTNGKIISLADFRGKFVYLNFMHTQNYACKKQLQALAAIARELKRDLVVLTVLADENDQPAFDYMLKNNFKWEVLHFGGNGRILSDYNIKAMPMYYLIDPDGNLALSPAPAPEENFAERFIEVQRNYKNNKTRMTPDKQRSIFDM</sequence>
<name>A0A2W7NCT0_9BACT</name>
<dbReference type="CDD" id="cd02966">
    <property type="entry name" value="TlpA_like_family"/>
    <property type="match status" value="1"/>
</dbReference>
<dbReference type="GO" id="GO:0016491">
    <property type="term" value="F:oxidoreductase activity"/>
    <property type="evidence" value="ECO:0007669"/>
    <property type="project" value="InterPro"/>
</dbReference>
<comment type="caution">
    <text evidence="3">The sequence shown here is derived from an EMBL/GenBank/DDBJ whole genome shotgun (WGS) entry which is preliminary data.</text>
</comment>
<dbReference type="InterPro" id="IPR036249">
    <property type="entry name" value="Thioredoxin-like_sf"/>
</dbReference>
<dbReference type="PROSITE" id="PS51352">
    <property type="entry name" value="THIOREDOXIN_2"/>
    <property type="match status" value="1"/>
</dbReference>
<dbReference type="PANTHER" id="PTHR42852">
    <property type="entry name" value="THIOL:DISULFIDE INTERCHANGE PROTEIN DSBE"/>
    <property type="match status" value="1"/>
</dbReference>
<feature type="transmembrane region" description="Helical" evidence="1">
    <location>
        <begin position="12"/>
        <end position="35"/>
    </location>
</feature>
<dbReference type="GO" id="GO:0016209">
    <property type="term" value="F:antioxidant activity"/>
    <property type="evidence" value="ECO:0007669"/>
    <property type="project" value="InterPro"/>
</dbReference>
<keyword evidence="1" id="KW-0472">Membrane</keyword>